<keyword evidence="3" id="KW-1185">Reference proteome</keyword>
<evidence type="ECO:0000313" key="3">
    <source>
        <dbReference type="Proteomes" id="UP000233837"/>
    </source>
</evidence>
<dbReference type="AlphaFoldDB" id="A0A2I0WWA5"/>
<gene>
    <name evidence="2" type="ORF">MA16_Dca025095</name>
</gene>
<keyword evidence="1" id="KW-0812">Transmembrane</keyword>
<feature type="transmembrane region" description="Helical" evidence="1">
    <location>
        <begin position="150"/>
        <end position="167"/>
    </location>
</feature>
<proteinExistence type="predicted"/>
<reference evidence="2 3" key="2">
    <citation type="journal article" date="2017" name="Nature">
        <title>The Apostasia genome and the evolution of orchids.</title>
        <authorList>
            <person name="Zhang G.Q."/>
            <person name="Liu K.W."/>
            <person name="Li Z."/>
            <person name="Lohaus R."/>
            <person name="Hsiao Y.Y."/>
            <person name="Niu S.C."/>
            <person name="Wang J.Y."/>
            <person name="Lin Y.C."/>
            <person name="Xu Q."/>
            <person name="Chen L.J."/>
            <person name="Yoshida K."/>
            <person name="Fujiwara S."/>
            <person name="Wang Z.W."/>
            <person name="Zhang Y.Q."/>
            <person name="Mitsuda N."/>
            <person name="Wang M."/>
            <person name="Liu G.H."/>
            <person name="Pecoraro L."/>
            <person name="Huang H.X."/>
            <person name="Xiao X.J."/>
            <person name="Lin M."/>
            <person name="Wu X.Y."/>
            <person name="Wu W.L."/>
            <person name="Chen Y.Y."/>
            <person name="Chang S.B."/>
            <person name="Sakamoto S."/>
            <person name="Ohme-Takagi M."/>
            <person name="Yagi M."/>
            <person name="Zeng S.J."/>
            <person name="Shen C.Y."/>
            <person name="Yeh C.M."/>
            <person name="Luo Y.B."/>
            <person name="Tsai W.C."/>
            <person name="Van de Peer Y."/>
            <person name="Liu Z.J."/>
        </authorList>
    </citation>
    <scope>NUCLEOTIDE SEQUENCE [LARGE SCALE GENOMIC DNA]</scope>
    <source>
        <tissue evidence="2">The whole plant</tissue>
    </source>
</reference>
<dbReference type="EMBL" id="KZ502400">
    <property type="protein sequence ID" value="PKU79940.1"/>
    <property type="molecule type" value="Genomic_DNA"/>
</dbReference>
<evidence type="ECO:0000313" key="2">
    <source>
        <dbReference type="EMBL" id="PKU79940.1"/>
    </source>
</evidence>
<reference evidence="2 3" key="1">
    <citation type="journal article" date="2016" name="Sci. Rep.">
        <title>The Dendrobium catenatum Lindl. genome sequence provides insights into polysaccharide synthase, floral development and adaptive evolution.</title>
        <authorList>
            <person name="Zhang G.Q."/>
            <person name="Xu Q."/>
            <person name="Bian C."/>
            <person name="Tsai W.C."/>
            <person name="Yeh C.M."/>
            <person name="Liu K.W."/>
            <person name="Yoshida K."/>
            <person name="Zhang L.S."/>
            <person name="Chang S.B."/>
            <person name="Chen F."/>
            <person name="Shi Y."/>
            <person name="Su Y.Y."/>
            <person name="Zhang Y.Q."/>
            <person name="Chen L.J."/>
            <person name="Yin Y."/>
            <person name="Lin M."/>
            <person name="Huang H."/>
            <person name="Deng H."/>
            <person name="Wang Z.W."/>
            <person name="Zhu S.L."/>
            <person name="Zhao X."/>
            <person name="Deng C."/>
            <person name="Niu S.C."/>
            <person name="Huang J."/>
            <person name="Wang M."/>
            <person name="Liu G.H."/>
            <person name="Yang H.J."/>
            <person name="Xiao X.J."/>
            <person name="Hsiao Y.Y."/>
            <person name="Wu W.L."/>
            <person name="Chen Y.Y."/>
            <person name="Mitsuda N."/>
            <person name="Ohme-Takagi M."/>
            <person name="Luo Y.B."/>
            <person name="Van de Peer Y."/>
            <person name="Liu Z.J."/>
        </authorList>
    </citation>
    <scope>NUCLEOTIDE SEQUENCE [LARGE SCALE GENOMIC DNA]</scope>
    <source>
        <tissue evidence="2">The whole plant</tissue>
    </source>
</reference>
<keyword evidence="1" id="KW-0472">Membrane</keyword>
<dbReference type="Proteomes" id="UP000233837">
    <property type="component" value="Unassembled WGS sequence"/>
</dbReference>
<protein>
    <submittedName>
        <fullName evidence="2">Uncharacterized protein</fullName>
    </submittedName>
</protein>
<sequence length="201" mass="22240">MDLVQEADDSLAVISKDSLDVIPTVSPVLDVVNIELYCVDYVVLDDSLSGMLDVLDEPDMPSSLVDDNLSLLSEGEGLDLLGDEVKFDELFNLNVNCLVKKAFSQGSGKRRGRKPKSVCLFLLGNVFCFLGRFVSLLALLGIWIVEDVLGLGWLTVCFVYFLGNDVARFSSPFGLSRHFGNHWWCCKFISVDASWILVSFA</sequence>
<keyword evidence="1" id="KW-1133">Transmembrane helix</keyword>
<accession>A0A2I0WWA5</accession>
<organism evidence="2 3">
    <name type="scientific">Dendrobium catenatum</name>
    <dbReference type="NCBI Taxonomy" id="906689"/>
    <lineage>
        <taxon>Eukaryota</taxon>
        <taxon>Viridiplantae</taxon>
        <taxon>Streptophyta</taxon>
        <taxon>Embryophyta</taxon>
        <taxon>Tracheophyta</taxon>
        <taxon>Spermatophyta</taxon>
        <taxon>Magnoliopsida</taxon>
        <taxon>Liliopsida</taxon>
        <taxon>Asparagales</taxon>
        <taxon>Orchidaceae</taxon>
        <taxon>Epidendroideae</taxon>
        <taxon>Malaxideae</taxon>
        <taxon>Dendrobiinae</taxon>
        <taxon>Dendrobium</taxon>
    </lineage>
</organism>
<name>A0A2I0WWA5_9ASPA</name>
<evidence type="ECO:0000256" key="1">
    <source>
        <dbReference type="SAM" id="Phobius"/>
    </source>
</evidence>
<feature type="transmembrane region" description="Helical" evidence="1">
    <location>
        <begin position="118"/>
        <end position="144"/>
    </location>
</feature>